<feature type="chain" id="PRO_5015455779" evidence="1">
    <location>
        <begin position="20"/>
        <end position="185"/>
    </location>
</feature>
<feature type="signal peptide" evidence="1">
    <location>
        <begin position="1"/>
        <end position="19"/>
    </location>
</feature>
<evidence type="ECO:0000313" key="3">
    <source>
        <dbReference type="Proteomes" id="UP000238322"/>
    </source>
</evidence>
<dbReference type="AlphaFoldDB" id="A0A2S8G7H3"/>
<dbReference type="Proteomes" id="UP000238322">
    <property type="component" value="Unassembled WGS sequence"/>
</dbReference>
<gene>
    <name evidence="2" type="ORF">C5Y83_00295</name>
</gene>
<sequence>MFRSILILGFLFVASSANAAELKSLEKFAEEHQEFAWSIKIEENNQAKDLYGEPGQDHFKRFYQADSANQKKQTWTQYEGWIKTFYSGNLLVAGWKSAAEKFCQNVKDHEERKEVVYYLNVLGRVIAAEWAKDANHSRITSTDVQAWAAELTSLKNKEADRVAALRKLAMNVSSALRVEKEVSRN</sequence>
<organism evidence="2 3">
    <name type="scientific">Blastopirellula marina</name>
    <dbReference type="NCBI Taxonomy" id="124"/>
    <lineage>
        <taxon>Bacteria</taxon>
        <taxon>Pseudomonadati</taxon>
        <taxon>Planctomycetota</taxon>
        <taxon>Planctomycetia</taxon>
        <taxon>Pirellulales</taxon>
        <taxon>Pirellulaceae</taxon>
        <taxon>Blastopirellula</taxon>
    </lineage>
</organism>
<comment type="caution">
    <text evidence="2">The sequence shown here is derived from an EMBL/GenBank/DDBJ whole genome shotgun (WGS) entry which is preliminary data.</text>
</comment>
<dbReference type="EMBL" id="PUHY01000001">
    <property type="protein sequence ID" value="PQO40415.1"/>
    <property type="molecule type" value="Genomic_DNA"/>
</dbReference>
<evidence type="ECO:0000313" key="2">
    <source>
        <dbReference type="EMBL" id="PQO40415.1"/>
    </source>
</evidence>
<keyword evidence="1" id="KW-0732">Signal</keyword>
<dbReference type="OrthoDB" id="289708at2"/>
<dbReference type="RefSeq" id="WP_105327651.1">
    <property type="nucleotide sequence ID" value="NZ_PUHY01000001.1"/>
</dbReference>
<evidence type="ECO:0000256" key="1">
    <source>
        <dbReference type="SAM" id="SignalP"/>
    </source>
</evidence>
<reference evidence="2 3" key="1">
    <citation type="submission" date="2018-02" db="EMBL/GenBank/DDBJ databases">
        <title>Comparative genomes isolates from brazilian mangrove.</title>
        <authorList>
            <person name="Araujo J.E."/>
            <person name="Taketani R.G."/>
            <person name="Silva M.C.P."/>
            <person name="Loureco M.V."/>
            <person name="Andreote F.D."/>
        </authorList>
    </citation>
    <scope>NUCLEOTIDE SEQUENCE [LARGE SCALE GENOMIC DNA]</scope>
    <source>
        <strain evidence="2 3">Hex-1 MGV</strain>
    </source>
</reference>
<protein>
    <submittedName>
        <fullName evidence="2">Uncharacterized protein</fullName>
    </submittedName>
</protein>
<name>A0A2S8G7H3_9BACT</name>
<accession>A0A2S8G7H3</accession>
<proteinExistence type="predicted"/>